<dbReference type="Proteomes" id="UP001500908">
    <property type="component" value="Unassembled WGS sequence"/>
</dbReference>
<dbReference type="RefSeq" id="WP_344970937.1">
    <property type="nucleotide sequence ID" value="NZ_BAABDD010000009.1"/>
</dbReference>
<keyword evidence="3" id="KW-1185">Reference proteome</keyword>
<organism evidence="2 3">
    <name type="scientific">Salinactinospora qingdaonensis</name>
    <dbReference type="NCBI Taxonomy" id="702744"/>
    <lineage>
        <taxon>Bacteria</taxon>
        <taxon>Bacillati</taxon>
        <taxon>Actinomycetota</taxon>
        <taxon>Actinomycetes</taxon>
        <taxon>Streptosporangiales</taxon>
        <taxon>Nocardiopsidaceae</taxon>
        <taxon>Salinactinospora</taxon>
    </lineage>
</organism>
<proteinExistence type="predicted"/>
<evidence type="ECO:0000313" key="2">
    <source>
        <dbReference type="EMBL" id="GAA3743471.1"/>
    </source>
</evidence>
<feature type="region of interest" description="Disordered" evidence="1">
    <location>
        <begin position="20"/>
        <end position="44"/>
    </location>
</feature>
<gene>
    <name evidence="2" type="ORF">GCM10022402_23950</name>
</gene>
<sequence>MAHWGENKWYQARALVRSGADSSPTRLGSAPHGLAYGASRSNVS</sequence>
<comment type="caution">
    <text evidence="2">The sequence shown here is derived from an EMBL/GenBank/DDBJ whole genome shotgun (WGS) entry which is preliminary data.</text>
</comment>
<accession>A0ABP7FN11</accession>
<evidence type="ECO:0000256" key="1">
    <source>
        <dbReference type="SAM" id="MobiDB-lite"/>
    </source>
</evidence>
<name>A0ABP7FN11_9ACTN</name>
<dbReference type="EMBL" id="BAABDD010000009">
    <property type="protein sequence ID" value="GAA3743471.1"/>
    <property type="molecule type" value="Genomic_DNA"/>
</dbReference>
<reference evidence="3" key="1">
    <citation type="journal article" date="2019" name="Int. J. Syst. Evol. Microbiol.">
        <title>The Global Catalogue of Microorganisms (GCM) 10K type strain sequencing project: providing services to taxonomists for standard genome sequencing and annotation.</title>
        <authorList>
            <consortium name="The Broad Institute Genomics Platform"/>
            <consortium name="The Broad Institute Genome Sequencing Center for Infectious Disease"/>
            <person name="Wu L."/>
            <person name="Ma J."/>
        </authorList>
    </citation>
    <scope>NUCLEOTIDE SEQUENCE [LARGE SCALE GENOMIC DNA]</scope>
    <source>
        <strain evidence="3">JCM 17137</strain>
    </source>
</reference>
<evidence type="ECO:0000313" key="3">
    <source>
        <dbReference type="Proteomes" id="UP001500908"/>
    </source>
</evidence>
<protein>
    <submittedName>
        <fullName evidence="2">Uncharacterized protein</fullName>
    </submittedName>
</protein>